<feature type="domain" description="C-type lectin" evidence="1">
    <location>
        <begin position="97"/>
        <end position="209"/>
    </location>
</feature>
<dbReference type="InterPro" id="IPR016187">
    <property type="entry name" value="CTDL_fold"/>
</dbReference>
<dbReference type="OrthoDB" id="6039833at2759"/>
<reference evidence="2 3" key="1">
    <citation type="journal article" date="2013" name="Nature">
        <title>Insights into bilaterian evolution from three spiralian genomes.</title>
        <authorList>
            <person name="Simakov O."/>
            <person name="Marletaz F."/>
            <person name="Cho S.J."/>
            <person name="Edsinger-Gonzales E."/>
            <person name="Havlak P."/>
            <person name="Hellsten U."/>
            <person name="Kuo D.H."/>
            <person name="Larsson T."/>
            <person name="Lv J."/>
            <person name="Arendt D."/>
            <person name="Savage R."/>
            <person name="Osoegawa K."/>
            <person name="de Jong P."/>
            <person name="Grimwood J."/>
            <person name="Chapman J.A."/>
            <person name="Shapiro H."/>
            <person name="Aerts A."/>
            <person name="Otillar R.P."/>
            <person name="Terry A.Y."/>
            <person name="Boore J.L."/>
            <person name="Grigoriev I.V."/>
            <person name="Lindberg D.R."/>
            <person name="Seaver E.C."/>
            <person name="Weisblat D.A."/>
            <person name="Putnam N.H."/>
            <person name="Rokhsar D.S."/>
        </authorList>
    </citation>
    <scope>NUCLEOTIDE SEQUENCE [LARGE SCALE GENOMIC DNA]</scope>
</reference>
<dbReference type="GeneID" id="20242211"/>
<dbReference type="Gene3D" id="3.10.100.10">
    <property type="entry name" value="Mannose-Binding Protein A, subunit A"/>
    <property type="match status" value="1"/>
</dbReference>
<dbReference type="InterPro" id="IPR001304">
    <property type="entry name" value="C-type_lectin-like"/>
</dbReference>
<dbReference type="CDD" id="cd00037">
    <property type="entry name" value="CLECT"/>
    <property type="match status" value="1"/>
</dbReference>
<evidence type="ECO:0000313" key="3">
    <source>
        <dbReference type="Proteomes" id="UP000030746"/>
    </source>
</evidence>
<dbReference type="SUPFAM" id="SSF56436">
    <property type="entry name" value="C-type lectin-like"/>
    <property type="match status" value="1"/>
</dbReference>
<dbReference type="Pfam" id="PF00059">
    <property type="entry name" value="Lectin_C"/>
    <property type="match status" value="1"/>
</dbReference>
<dbReference type="OMA" id="WHFANNI"/>
<proteinExistence type="predicted"/>
<accession>V4B4Z6</accession>
<dbReference type="SMART" id="SM00034">
    <property type="entry name" value="CLECT"/>
    <property type="match status" value="1"/>
</dbReference>
<dbReference type="PROSITE" id="PS50041">
    <property type="entry name" value="C_TYPE_LECTIN_2"/>
    <property type="match status" value="1"/>
</dbReference>
<dbReference type="EMBL" id="KB200576">
    <property type="protein sequence ID" value="ESP01027.1"/>
    <property type="molecule type" value="Genomic_DNA"/>
</dbReference>
<protein>
    <recommendedName>
        <fullName evidence="1">C-type lectin domain-containing protein</fullName>
    </recommendedName>
</protein>
<name>V4B4Z6_LOTGI</name>
<dbReference type="RefSeq" id="XP_009048292.1">
    <property type="nucleotide sequence ID" value="XM_009050044.1"/>
</dbReference>
<dbReference type="CTD" id="20242211"/>
<evidence type="ECO:0000259" key="1">
    <source>
        <dbReference type="PROSITE" id="PS50041"/>
    </source>
</evidence>
<dbReference type="InterPro" id="IPR016186">
    <property type="entry name" value="C-type_lectin-like/link_sf"/>
</dbReference>
<dbReference type="PANTHER" id="PTHR22803">
    <property type="entry name" value="MANNOSE, PHOSPHOLIPASE, LECTIN RECEPTOR RELATED"/>
    <property type="match status" value="1"/>
</dbReference>
<organism evidence="2 3">
    <name type="scientific">Lottia gigantea</name>
    <name type="common">Giant owl limpet</name>
    <dbReference type="NCBI Taxonomy" id="225164"/>
    <lineage>
        <taxon>Eukaryota</taxon>
        <taxon>Metazoa</taxon>
        <taxon>Spiralia</taxon>
        <taxon>Lophotrochozoa</taxon>
        <taxon>Mollusca</taxon>
        <taxon>Gastropoda</taxon>
        <taxon>Patellogastropoda</taxon>
        <taxon>Lottioidea</taxon>
        <taxon>Lottiidae</taxon>
        <taxon>Lottia</taxon>
    </lineage>
</organism>
<dbReference type="AlphaFoldDB" id="V4B4Z6"/>
<evidence type="ECO:0000313" key="2">
    <source>
        <dbReference type="EMBL" id="ESP01027.1"/>
    </source>
</evidence>
<dbReference type="Proteomes" id="UP000030746">
    <property type="component" value="Unassembled WGS sequence"/>
</dbReference>
<dbReference type="KEGG" id="lgi:LOTGIDRAFT_172862"/>
<keyword evidence="3" id="KW-1185">Reference proteome</keyword>
<dbReference type="HOGENOM" id="CLU_112611_0_0_1"/>
<sequence>MEFHYQQFREEFLYTGPVTFNYYSLIPNSSLIYCTATCSSLYNWDQIYYQGEDCYCLAPVYMEASQVSGTVTTNSSIRIRYHDVSFCSENKYTTFLNQRYCLKLFRNKQNFINAESTCQQDGGHIISVYTLQDFNNFKSLNTNNVSVYVGGHRSHGKEFVWITGGTVDESFWKSNEPDDNGGSENCIEVQSNGPFNDMRCNIAYAFICQILIK</sequence>
<dbReference type="InterPro" id="IPR050111">
    <property type="entry name" value="C-type_lectin/snaclec_domain"/>
</dbReference>
<gene>
    <name evidence="2" type="ORF">LOTGIDRAFT_172862</name>
</gene>